<feature type="signal peptide" evidence="4">
    <location>
        <begin position="1"/>
        <end position="19"/>
    </location>
</feature>
<dbReference type="Pfam" id="PF12849">
    <property type="entry name" value="PBP_like_2"/>
    <property type="match status" value="1"/>
</dbReference>
<keyword evidence="3 4" id="KW-0732">Signal</keyword>
<keyword evidence="2 4" id="KW-0813">Transport</keyword>
<evidence type="ECO:0000259" key="5">
    <source>
        <dbReference type="Pfam" id="PF12849"/>
    </source>
</evidence>
<dbReference type="InterPro" id="IPR050811">
    <property type="entry name" value="Phosphate_ABC_transporter"/>
</dbReference>
<protein>
    <recommendedName>
        <fullName evidence="4">Phosphate-binding protein</fullName>
    </recommendedName>
</protein>
<comment type="similarity">
    <text evidence="1 4">Belongs to the PstS family.</text>
</comment>
<feature type="chain" id="PRO_5039764148" description="Phosphate-binding protein" evidence="4">
    <location>
        <begin position="20"/>
        <end position="332"/>
    </location>
</feature>
<comment type="function">
    <text evidence="4">Involved in the system for phosphate transport across the cytoplasmic membrane.</text>
</comment>
<dbReference type="CDD" id="cd13654">
    <property type="entry name" value="PBP2_phosphate_like_2"/>
    <property type="match status" value="1"/>
</dbReference>
<dbReference type="SUPFAM" id="SSF53850">
    <property type="entry name" value="Periplasmic binding protein-like II"/>
    <property type="match status" value="1"/>
</dbReference>
<dbReference type="NCBIfam" id="TIGR02136">
    <property type="entry name" value="ptsS_2"/>
    <property type="match status" value="1"/>
</dbReference>
<reference evidence="6" key="1">
    <citation type="journal article" date="2013" name="Sci. Rep.">
        <title>Metagenomics uncovers a new group of low GC and ultra-small marine Actinobacteria.</title>
        <authorList>
            <person name="Ghai R."/>
            <person name="Mizuno C.M."/>
            <person name="Picazo A."/>
            <person name="Camacho A."/>
            <person name="Rodriguez-Valera F."/>
        </authorList>
    </citation>
    <scope>NUCLEOTIDE SEQUENCE</scope>
</reference>
<evidence type="ECO:0000313" key="6">
    <source>
        <dbReference type="EMBL" id="AGQ19766.1"/>
    </source>
</evidence>
<dbReference type="EMBL" id="KC811141">
    <property type="protein sequence ID" value="AGQ19766.1"/>
    <property type="molecule type" value="Genomic_DNA"/>
</dbReference>
<dbReference type="GO" id="GO:0042301">
    <property type="term" value="F:phosphate ion binding"/>
    <property type="evidence" value="ECO:0007669"/>
    <property type="project" value="UniProtKB-UniRule"/>
</dbReference>
<evidence type="ECO:0000256" key="2">
    <source>
        <dbReference type="ARBA" id="ARBA00022448"/>
    </source>
</evidence>
<dbReference type="AlphaFoldDB" id="S5DLL5"/>
<evidence type="ECO:0000256" key="3">
    <source>
        <dbReference type="ARBA" id="ARBA00022729"/>
    </source>
</evidence>
<proteinExistence type="inferred from homology"/>
<name>S5DLL5_9ACTN</name>
<accession>S5DLL5</accession>
<dbReference type="PANTHER" id="PTHR30570">
    <property type="entry name" value="PERIPLASMIC PHOSPHATE BINDING COMPONENT OF PHOSPHATE ABC TRANSPORTER"/>
    <property type="match status" value="1"/>
</dbReference>
<dbReference type="InterPro" id="IPR011862">
    <property type="entry name" value="Phos-bd"/>
</dbReference>
<dbReference type="InterPro" id="IPR024370">
    <property type="entry name" value="PBP_domain"/>
</dbReference>
<sequence length="332" mass="35708">MTKLKFTSLLLILSLLVVACGDSNETSSDDSTDGEELVTQTTVESTNEVSEPAVETLTGEILIDGSSTVFPITQAVAEEFTILNPDVKISVGVSGTGGGFKKFCPGETMISNASRAIKDKEIALCEENNTNYLEVQVGIDALSVVIPSSNDWATCLTVDELNSIWVADSSVSSWSEVRSAFPDVPIDLYGPGTDSGTFDFFNEEITGETGSRSDYTASEDDNVLVNGVSGSQGGLGYFGLAYYEENKDKLNAVQVDAGNGCQPPEAAFEGNYFLARPLYVYISESVKEDQVVKSFIDFYFEAMDIIVPAVGYVPMLEDQKANALSAWQNFSS</sequence>
<evidence type="ECO:0000256" key="1">
    <source>
        <dbReference type="ARBA" id="ARBA00008725"/>
    </source>
</evidence>
<dbReference type="Gene3D" id="3.40.190.10">
    <property type="entry name" value="Periplasmic binding protein-like II"/>
    <property type="match status" value="2"/>
</dbReference>
<dbReference type="GO" id="GO:0006817">
    <property type="term" value="P:phosphate ion transport"/>
    <property type="evidence" value="ECO:0007669"/>
    <property type="project" value="UniProtKB-UniRule"/>
</dbReference>
<evidence type="ECO:0000256" key="4">
    <source>
        <dbReference type="RuleBase" id="RU367119"/>
    </source>
</evidence>
<dbReference type="PROSITE" id="PS51257">
    <property type="entry name" value="PROKAR_LIPOPROTEIN"/>
    <property type="match status" value="1"/>
</dbReference>
<keyword evidence="4" id="KW-0592">Phosphate transport</keyword>
<dbReference type="PANTHER" id="PTHR30570:SF1">
    <property type="entry name" value="PHOSPHATE-BINDING PROTEIN PSTS"/>
    <property type="match status" value="1"/>
</dbReference>
<feature type="domain" description="PBP" evidence="5">
    <location>
        <begin position="53"/>
        <end position="300"/>
    </location>
</feature>
<organism evidence="6">
    <name type="scientific">Candidatus Actinomarina minuta</name>
    <dbReference type="NCBI Taxonomy" id="1389454"/>
    <lineage>
        <taxon>Bacteria</taxon>
        <taxon>Bacillati</taxon>
        <taxon>Actinomycetota</taxon>
        <taxon>Actinomycetes</taxon>
        <taxon>Candidatus Actinomarinidae</taxon>
        <taxon>Candidatus Actinomarinales</taxon>
        <taxon>Candidatus Actinomarineae</taxon>
        <taxon>Candidatus Actinomarinaceae</taxon>
        <taxon>Candidatus Actinomarina</taxon>
    </lineage>
</organism>